<comment type="caution">
    <text evidence="2">The sequence shown here is derived from an EMBL/GenBank/DDBJ whole genome shotgun (WGS) entry which is preliminary data.</text>
</comment>
<protein>
    <submittedName>
        <fullName evidence="2">Uncharacterized protein</fullName>
    </submittedName>
</protein>
<evidence type="ECO:0000313" key="2">
    <source>
        <dbReference type="EMBL" id="GGA75304.1"/>
    </source>
</evidence>
<sequence>MDFLNNLISGIIGGIVVLLIQQFIEYRKKHKEEQKNRMIGKTVFKFLDKNFLYNYEPGKISIEKIFTDFGAPYQKNKGTDDNERTLCFYKYIFENAKVEFTTYENESEILSVTLFAYYDKKNPLICLFFPSEEEEYLGKAKINDSIIENEVSFENFSSPRDSFAIIKSRNVSYPTIKHLFFCYQIEGNFETIHDAKDQLIQQVCITQLSSICPTFSIWETFHG</sequence>
<dbReference type="Proteomes" id="UP000658793">
    <property type="component" value="Unassembled WGS sequence"/>
</dbReference>
<organism evidence="2 3">
    <name type="scientific">Flavobacterium palustre</name>
    <dbReference type="NCBI Taxonomy" id="1476463"/>
    <lineage>
        <taxon>Bacteria</taxon>
        <taxon>Pseudomonadati</taxon>
        <taxon>Bacteroidota</taxon>
        <taxon>Flavobacteriia</taxon>
        <taxon>Flavobacteriales</taxon>
        <taxon>Flavobacteriaceae</taxon>
        <taxon>Flavobacterium</taxon>
    </lineage>
</organism>
<dbReference type="EMBL" id="BMGA01000003">
    <property type="protein sequence ID" value="GGA75304.1"/>
    <property type="molecule type" value="Genomic_DNA"/>
</dbReference>
<gene>
    <name evidence="2" type="ORF">GCM10008015_14940</name>
</gene>
<keyword evidence="1" id="KW-0812">Transmembrane</keyword>
<keyword evidence="1" id="KW-1133">Transmembrane helix</keyword>
<feature type="transmembrane region" description="Helical" evidence="1">
    <location>
        <begin position="6"/>
        <end position="24"/>
    </location>
</feature>
<keyword evidence="1" id="KW-0472">Membrane</keyword>
<accession>A0ABQ1HHF7</accession>
<evidence type="ECO:0000313" key="3">
    <source>
        <dbReference type="Proteomes" id="UP000658793"/>
    </source>
</evidence>
<evidence type="ECO:0000256" key="1">
    <source>
        <dbReference type="SAM" id="Phobius"/>
    </source>
</evidence>
<name>A0ABQ1HHF7_9FLAO</name>
<proteinExistence type="predicted"/>
<reference evidence="3" key="1">
    <citation type="journal article" date="2019" name="Int. J. Syst. Evol. Microbiol.">
        <title>The Global Catalogue of Microorganisms (GCM) 10K type strain sequencing project: providing services to taxonomists for standard genome sequencing and annotation.</title>
        <authorList>
            <consortium name="The Broad Institute Genomics Platform"/>
            <consortium name="The Broad Institute Genome Sequencing Center for Infectious Disease"/>
            <person name="Wu L."/>
            <person name="Ma J."/>
        </authorList>
    </citation>
    <scope>NUCLEOTIDE SEQUENCE [LARGE SCALE GENOMIC DNA]</scope>
    <source>
        <strain evidence="3">CGMCC 1.12811</strain>
    </source>
</reference>
<dbReference type="RefSeq" id="WP_188493683.1">
    <property type="nucleotide sequence ID" value="NZ_BMGA01000003.1"/>
</dbReference>
<keyword evidence="3" id="KW-1185">Reference proteome</keyword>